<evidence type="ECO:0000313" key="1">
    <source>
        <dbReference type="EMBL" id="OXA64346.1"/>
    </source>
</evidence>
<organism evidence="1 2">
    <name type="scientific">Folsomia candida</name>
    <name type="common">Springtail</name>
    <dbReference type="NCBI Taxonomy" id="158441"/>
    <lineage>
        <taxon>Eukaryota</taxon>
        <taxon>Metazoa</taxon>
        <taxon>Ecdysozoa</taxon>
        <taxon>Arthropoda</taxon>
        <taxon>Hexapoda</taxon>
        <taxon>Collembola</taxon>
        <taxon>Entomobryomorpha</taxon>
        <taxon>Isotomoidea</taxon>
        <taxon>Isotomidae</taxon>
        <taxon>Proisotominae</taxon>
        <taxon>Folsomia</taxon>
    </lineage>
</organism>
<accession>A0A226F640</accession>
<dbReference type="AlphaFoldDB" id="A0A226F640"/>
<name>A0A226F640_FOLCA</name>
<gene>
    <name evidence="1" type="ORF">Fcan01_00019</name>
</gene>
<dbReference type="Proteomes" id="UP000198287">
    <property type="component" value="Unassembled WGS sequence"/>
</dbReference>
<reference evidence="1 2" key="1">
    <citation type="submission" date="2015-12" db="EMBL/GenBank/DDBJ databases">
        <title>The genome of Folsomia candida.</title>
        <authorList>
            <person name="Faddeeva A."/>
            <person name="Derks M.F."/>
            <person name="Anvar Y."/>
            <person name="Smit S."/>
            <person name="Van Straalen N."/>
            <person name="Roelofs D."/>
        </authorList>
    </citation>
    <scope>NUCLEOTIDE SEQUENCE [LARGE SCALE GENOMIC DNA]</scope>
    <source>
        <strain evidence="1 2">VU population</strain>
        <tissue evidence="1">Whole body</tissue>
    </source>
</reference>
<protein>
    <submittedName>
        <fullName evidence="1">Uncharacterized protein</fullName>
    </submittedName>
</protein>
<sequence>METLCGPDRHNDTISQRFYACFNDEIIPGATHFKTCQTQVFGVQLDTEANIDTVCANYQISHIPFGEYFLMCVLDQLSLGPTACEHSALWKMNVCHRLVLGPIRKNIRSEDAANWFAN</sequence>
<comment type="caution">
    <text evidence="1">The sequence shown here is derived from an EMBL/GenBank/DDBJ whole genome shotgun (WGS) entry which is preliminary data.</text>
</comment>
<dbReference type="EMBL" id="LNIX01000001">
    <property type="protein sequence ID" value="OXA64346.1"/>
    <property type="molecule type" value="Genomic_DNA"/>
</dbReference>
<evidence type="ECO:0000313" key="2">
    <source>
        <dbReference type="Proteomes" id="UP000198287"/>
    </source>
</evidence>
<proteinExistence type="predicted"/>
<keyword evidence="2" id="KW-1185">Reference proteome</keyword>